<dbReference type="EMBL" id="JACHXU010000025">
    <property type="protein sequence ID" value="MBB3209633.1"/>
    <property type="molecule type" value="Genomic_DNA"/>
</dbReference>
<feature type="region of interest" description="Disordered" evidence="1">
    <location>
        <begin position="1"/>
        <end position="36"/>
    </location>
</feature>
<dbReference type="Proteomes" id="UP000536179">
    <property type="component" value="Unassembled WGS sequence"/>
</dbReference>
<name>A0A7W5H8M6_9BACT</name>
<reference evidence="2 3" key="1">
    <citation type="submission" date="2020-08" db="EMBL/GenBank/DDBJ databases">
        <title>Genomic Encyclopedia of Type Strains, Phase III (KMG-III): the genomes of soil and plant-associated and newly described type strains.</title>
        <authorList>
            <person name="Whitman W."/>
        </authorList>
    </citation>
    <scope>NUCLEOTIDE SEQUENCE [LARGE SCALE GENOMIC DNA]</scope>
    <source>
        <strain evidence="2 3">CECT 8075</strain>
    </source>
</reference>
<evidence type="ECO:0000313" key="2">
    <source>
        <dbReference type="EMBL" id="MBB3209633.1"/>
    </source>
</evidence>
<evidence type="ECO:0000256" key="1">
    <source>
        <dbReference type="SAM" id="MobiDB-lite"/>
    </source>
</evidence>
<sequence>MHSHHRVPAGGTRKPRSGGRNEQHSCQPLFRGDTSPPQDFWPMPNCICRRTMLHPACRATMPRPNRPHLHTFWIFSRSQTERLQFATMGDGLVGALTSQALSMASKETQVPRNLFNPLAGRLPQPRLLSPPCKCILFSKPAKAQHDPLVRKIPRHDTSIH</sequence>
<keyword evidence="3" id="KW-1185">Reference proteome</keyword>
<dbReference type="AlphaFoldDB" id="A0A7W5H8M6"/>
<proteinExistence type="predicted"/>
<organism evidence="2 3">
    <name type="scientific">Aporhodopirellula rubra</name>
    <dbReference type="NCBI Taxonomy" id="980271"/>
    <lineage>
        <taxon>Bacteria</taxon>
        <taxon>Pseudomonadati</taxon>
        <taxon>Planctomycetota</taxon>
        <taxon>Planctomycetia</taxon>
        <taxon>Pirellulales</taxon>
        <taxon>Pirellulaceae</taxon>
        <taxon>Aporhodopirellula</taxon>
    </lineage>
</organism>
<protein>
    <submittedName>
        <fullName evidence="2">Uncharacterized protein</fullName>
    </submittedName>
</protein>
<evidence type="ECO:0000313" key="3">
    <source>
        <dbReference type="Proteomes" id="UP000536179"/>
    </source>
</evidence>
<accession>A0A7W5H8M6</accession>
<feature type="compositionally biased region" description="Basic residues" evidence="1">
    <location>
        <begin position="1"/>
        <end position="17"/>
    </location>
</feature>
<gene>
    <name evidence="2" type="ORF">FHS27_005473</name>
</gene>
<comment type="caution">
    <text evidence="2">The sequence shown here is derived from an EMBL/GenBank/DDBJ whole genome shotgun (WGS) entry which is preliminary data.</text>
</comment>